<dbReference type="Pfam" id="PF06985">
    <property type="entry name" value="HET"/>
    <property type="match status" value="1"/>
</dbReference>
<accession>A0A163I9S4</accession>
<proteinExistence type="predicted"/>
<comment type="caution">
    <text evidence="1">The sequence shown here is derived from an EMBL/GenBank/DDBJ whole genome shotgun (WGS) entry which is preliminary data.</text>
</comment>
<gene>
    <name evidence="1" type="ORF">ST47_g3187</name>
</gene>
<dbReference type="PANTHER" id="PTHR33112:SF1">
    <property type="entry name" value="HETEROKARYON INCOMPATIBILITY DOMAIN-CONTAINING PROTEIN"/>
    <property type="match status" value="1"/>
</dbReference>
<dbReference type="STRING" id="5454.A0A163I9S4"/>
<dbReference type="EMBL" id="JYNV01000123">
    <property type="protein sequence ID" value="KZM25663.1"/>
    <property type="molecule type" value="Genomic_DNA"/>
</dbReference>
<dbReference type="PANTHER" id="PTHR33112">
    <property type="entry name" value="DOMAIN PROTEIN, PUTATIVE-RELATED"/>
    <property type="match status" value="1"/>
</dbReference>
<protein>
    <submittedName>
        <fullName evidence="1">Uncharacterized protein</fullName>
    </submittedName>
</protein>
<dbReference type="Proteomes" id="UP000076837">
    <property type="component" value="Unassembled WGS sequence"/>
</dbReference>
<name>A0A163I9S4_DIDRA</name>
<reference evidence="1 2" key="1">
    <citation type="journal article" date="2016" name="Sci. Rep.">
        <title>Draft genome sequencing and secretome analysis of fungal phytopathogen Ascochyta rabiei provides insight into the necrotrophic effector repertoire.</title>
        <authorList>
            <person name="Verma S."/>
            <person name="Gazara R.K."/>
            <person name="Nizam S."/>
            <person name="Parween S."/>
            <person name="Chattopadhyay D."/>
            <person name="Verma P.K."/>
        </authorList>
    </citation>
    <scope>NUCLEOTIDE SEQUENCE [LARGE SCALE GENOMIC DNA]</scope>
    <source>
        <strain evidence="1 2">ArDII</strain>
    </source>
</reference>
<evidence type="ECO:0000313" key="1">
    <source>
        <dbReference type="EMBL" id="KZM25663.1"/>
    </source>
</evidence>
<dbReference type="AlphaFoldDB" id="A0A163I9S4"/>
<dbReference type="InterPro" id="IPR010730">
    <property type="entry name" value="HET"/>
</dbReference>
<dbReference type="OrthoDB" id="5428863at2759"/>
<evidence type="ECO:0000313" key="2">
    <source>
        <dbReference type="Proteomes" id="UP000076837"/>
    </source>
</evidence>
<keyword evidence="2" id="KW-1185">Reference proteome</keyword>
<sequence length="651" mass="73809">MKHLCEHCRAIPWDLIETWRYEKKFWTTLRATDESAEVLEDSRMVVDVHKMISPTCDLCQVAKNLYNQETFVYLRYEPAQNDSVFHGSLHVGIEDPSSYWLQRTFGVISGSQQPPSQAYVNFEILRAPIEWSIGASSQKGSRQDSKPVAVQGLHLIDCVQEIVLPAPEGCDYLALSYVWGSSTDNGVRRELPKLPSRLPRTIQDAITATKALGYRYLWVDRYCIDQVDDQIKHQQIQQMWDIYASAHLTIIAANGDGPDQGLAGMSLPRSSSLLRDVSIQVQGLTLVPRYVRTTNEVGSSTWASRAWTFQENFASRRRLYFSDSLAFYIEDDYFASDICPPHDLVFEVGNQNLREALERSLASQTTDTGALRDNKQTQARKCIEAYCMRNLTYDSDALNGILGVLNHFSQDQVAPAHHIWGVVVAPVDLNGPFGRRFPECYEVSIHWYHPEPGVRRKDFPSWAPIAWRGPVRHVVDASRPHIVPMIPSDYAIDVHCEGGLQPIEAYVTSGQIRHDSGRQDAPRHLTFKQVRTLSVAIDWGDSTFPAVLQIDDTTDVVLPVFWDQSVAREDVRALIGMVITTYQHGDISIMLLKPMGAHYERVGLIIWGYRTGHYTVRDCRTGVQKLARSAIDRLMSRPLFASETRQDIVLE</sequence>
<organism evidence="1 2">
    <name type="scientific">Didymella rabiei</name>
    <name type="common">Chickpea ascochyta blight fungus</name>
    <name type="synonym">Mycosphaerella rabiei</name>
    <dbReference type="NCBI Taxonomy" id="5454"/>
    <lineage>
        <taxon>Eukaryota</taxon>
        <taxon>Fungi</taxon>
        <taxon>Dikarya</taxon>
        <taxon>Ascomycota</taxon>
        <taxon>Pezizomycotina</taxon>
        <taxon>Dothideomycetes</taxon>
        <taxon>Pleosporomycetidae</taxon>
        <taxon>Pleosporales</taxon>
        <taxon>Pleosporineae</taxon>
        <taxon>Didymellaceae</taxon>
        <taxon>Ascochyta</taxon>
    </lineage>
</organism>